<evidence type="ECO:0000313" key="6">
    <source>
        <dbReference type="EMBL" id="GJD86674.1"/>
    </source>
</evidence>
<keyword evidence="7" id="KW-1185">Reference proteome</keyword>
<sequence>MAYRTTDRNGTLYFRRVIPAELRPFMPAPWTGKANWTKSLRTKEARKAVQPYARCLSDCEADFVAAERAKRGEAPMAAPLRRSAMPSVEEIEADVFAALLAADDAARTDGDARKQLQTAEARAELPHLRAIALDGRWMEEDFFEGYGEELELLHGDYARALARQNPQVVDAECRAFLRHRGIPIEPDSGDYREAAMAILRAHVRAYEAKLERQLGKAIATPAPSRRRGPTLSEAYAAWKTGSGARGSKKPGERTLLEADYAVRRLTEWHGDIRLGDLTREKARDFRDNLARVPTRLPGDLKRLPMRDLLKRDLSAYAPQHAATINKTLNILAAIANHAEAAGSLDGVPDFKNPFGKGTKLVVDARVEEKRQPFSAADLTAIFTTGVFRSGERPRGGGGEAAFWLPVLALLSGARQGELAQLRLTDLSQDRETGVWYLDISTAGGRSIKTASSRRKIPLHPELERIGLLRYRQALLDGGAKPEASLWPNVEADKEGRQNGPWSKWFNRYLRDKAGIEDRTKVFHSFRHSFKELARAARLGEDVHDALTGHTGGGLGRRYGGFGLKVLAEELARIEAPDAVRSLRWEER</sequence>
<reference evidence="6" key="1">
    <citation type="journal article" date="2016" name="Front. Microbiol.">
        <title>Genome Sequence of the Piezophilic, Mesophilic Sulfate-Reducing Bacterium Desulfovibrio indicus J2T.</title>
        <authorList>
            <person name="Cao J."/>
            <person name="Maignien L."/>
            <person name="Shao Z."/>
            <person name="Alain K."/>
            <person name="Jebbar M."/>
        </authorList>
    </citation>
    <scope>NUCLEOTIDE SEQUENCE</scope>
    <source>
        <strain evidence="6">DSM 16372</strain>
    </source>
</reference>
<evidence type="ECO:0000256" key="4">
    <source>
        <dbReference type="ARBA" id="ARBA00023172"/>
    </source>
</evidence>
<feature type="domain" description="Tyr recombinase" evidence="5">
    <location>
        <begin position="368"/>
        <end position="575"/>
    </location>
</feature>
<evidence type="ECO:0000256" key="2">
    <source>
        <dbReference type="ARBA" id="ARBA00022908"/>
    </source>
</evidence>
<evidence type="ECO:0000313" key="7">
    <source>
        <dbReference type="Proteomes" id="UP001055247"/>
    </source>
</evidence>
<comment type="similarity">
    <text evidence="1">Belongs to the 'phage' integrase family.</text>
</comment>
<dbReference type="Pfam" id="PF20172">
    <property type="entry name" value="DUF6538"/>
    <property type="match status" value="1"/>
</dbReference>
<evidence type="ECO:0000256" key="1">
    <source>
        <dbReference type="ARBA" id="ARBA00008857"/>
    </source>
</evidence>
<dbReference type="Proteomes" id="UP001055247">
    <property type="component" value="Unassembled WGS sequence"/>
</dbReference>
<dbReference type="InterPro" id="IPR011010">
    <property type="entry name" value="DNA_brk_join_enz"/>
</dbReference>
<dbReference type="GO" id="GO:0015074">
    <property type="term" value="P:DNA integration"/>
    <property type="evidence" value="ECO:0007669"/>
    <property type="project" value="UniProtKB-KW"/>
</dbReference>
<keyword evidence="2" id="KW-0229">DNA integration</keyword>
<dbReference type="AlphaFoldDB" id="A0AAV4ZE20"/>
<dbReference type="GO" id="GO:0003677">
    <property type="term" value="F:DNA binding"/>
    <property type="evidence" value="ECO:0007669"/>
    <property type="project" value="UniProtKB-KW"/>
</dbReference>
<dbReference type="RefSeq" id="WP_238229311.1">
    <property type="nucleotide sequence ID" value="NZ_BPQO01000001.1"/>
</dbReference>
<dbReference type="PROSITE" id="PS51898">
    <property type="entry name" value="TYR_RECOMBINASE"/>
    <property type="match status" value="1"/>
</dbReference>
<keyword evidence="3" id="KW-0238">DNA-binding</keyword>
<evidence type="ECO:0000256" key="3">
    <source>
        <dbReference type="ARBA" id="ARBA00023125"/>
    </source>
</evidence>
<organism evidence="6 7">
    <name type="scientific">Methylobacterium hispanicum</name>
    <dbReference type="NCBI Taxonomy" id="270350"/>
    <lineage>
        <taxon>Bacteria</taxon>
        <taxon>Pseudomonadati</taxon>
        <taxon>Pseudomonadota</taxon>
        <taxon>Alphaproteobacteria</taxon>
        <taxon>Hyphomicrobiales</taxon>
        <taxon>Methylobacteriaceae</taxon>
        <taxon>Methylobacterium</taxon>
    </lineage>
</organism>
<dbReference type="InterPro" id="IPR050090">
    <property type="entry name" value="Tyrosine_recombinase_XerCD"/>
</dbReference>
<dbReference type="Gene3D" id="1.10.443.10">
    <property type="entry name" value="Intergrase catalytic core"/>
    <property type="match status" value="1"/>
</dbReference>
<comment type="caution">
    <text evidence="6">The sequence shown here is derived from an EMBL/GenBank/DDBJ whole genome shotgun (WGS) entry which is preliminary data.</text>
</comment>
<dbReference type="PANTHER" id="PTHR30349:SF41">
    <property type="entry name" value="INTEGRASE_RECOMBINASE PROTEIN MJ0367-RELATED"/>
    <property type="match status" value="1"/>
</dbReference>
<dbReference type="EMBL" id="BPQO01000001">
    <property type="protein sequence ID" value="GJD86674.1"/>
    <property type="molecule type" value="Genomic_DNA"/>
</dbReference>
<reference evidence="6" key="2">
    <citation type="submission" date="2021-08" db="EMBL/GenBank/DDBJ databases">
        <authorList>
            <person name="Tani A."/>
            <person name="Ola A."/>
            <person name="Ogura Y."/>
            <person name="Katsura K."/>
            <person name="Hayashi T."/>
        </authorList>
    </citation>
    <scope>NUCLEOTIDE SEQUENCE</scope>
    <source>
        <strain evidence="6">DSM 16372</strain>
    </source>
</reference>
<dbReference type="SUPFAM" id="SSF56349">
    <property type="entry name" value="DNA breaking-rejoining enzymes"/>
    <property type="match status" value="1"/>
</dbReference>
<accession>A0AAV4ZE20</accession>
<name>A0AAV4ZE20_9HYPH</name>
<dbReference type="GO" id="GO:0006310">
    <property type="term" value="P:DNA recombination"/>
    <property type="evidence" value="ECO:0007669"/>
    <property type="project" value="UniProtKB-KW"/>
</dbReference>
<proteinExistence type="inferred from homology"/>
<dbReference type="CDD" id="cd01184">
    <property type="entry name" value="INT_C_like_1"/>
    <property type="match status" value="1"/>
</dbReference>
<evidence type="ECO:0000259" key="5">
    <source>
        <dbReference type="PROSITE" id="PS51898"/>
    </source>
</evidence>
<dbReference type="InterPro" id="IPR002104">
    <property type="entry name" value="Integrase_catalytic"/>
</dbReference>
<dbReference type="InterPro" id="IPR046668">
    <property type="entry name" value="DUF6538"/>
</dbReference>
<dbReference type="InterPro" id="IPR013762">
    <property type="entry name" value="Integrase-like_cat_sf"/>
</dbReference>
<protein>
    <recommendedName>
        <fullName evidence="5">Tyr recombinase domain-containing protein</fullName>
    </recommendedName>
</protein>
<keyword evidence="4" id="KW-0233">DNA recombination</keyword>
<gene>
    <name evidence="6" type="ORF">BHAOGJBA_0169</name>
</gene>
<dbReference type="PANTHER" id="PTHR30349">
    <property type="entry name" value="PHAGE INTEGRASE-RELATED"/>
    <property type="match status" value="1"/>
</dbReference>